<keyword evidence="1" id="KW-1133">Transmembrane helix</keyword>
<proteinExistence type="predicted"/>
<name>A0A9D2ND32_9FIRM</name>
<dbReference type="EMBL" id="DWWS01000021">
    <property type="protein sequence ID" value="HJC23242.1"/>
    <property type="molecule type" value="Genomic_DNA"/>
</dbReference>
<feature type="transmembrane region" description="Helical" evidence="1">
    <location>
        <begin position="124"/>
        <end position="141"/>
    </location>
</feature>
<dbReference type="Pfam" id="PF14501">
    <property type="entry name" value="HATPase_c_5"/>
    <property type="match status" value="1"/>
</dbReference>
<accession>A0A9D2ND32</accession>
<dbReference type="InterPro" id="IPR036890">
    <property type="entry name" value="HATPase_C_sf"/>
</dbReference>
<comment type="caution">
    <text evidence="3">The sequence shown here is derived from an EMBL/GenBank/DDBJ whole genome shotgun (WGS) entry which is preliminary data.</text>
</comment>
<reference evidence="3" key="2">
    <citation type="submission" date="2021-04" db="EMBL/GenBank/DDBJ databases">
        <authorList>
            <person name="Gilroy R."/>
        </authorList>
    </citation>
    <scope>NUCLEOTIDE SEQUENCE</scope>
    <source>
        <strain evidence="3">USAMLcec2-132</strain>
    </source>
</reference>
<protein>
    <submittedName>
        <fullName evidence="3">GHKL domain-containing protein</fullName>
    </submittedName>
</protein>
<dbReference type="CDD" id="cd16935">
    <property type="entry name" value="HATPase_AgrC-ComD-like"/>
    <property type="match status" value="1"/>
</dbReference>
<reference evidence="3" key="1">
    <citation type="journal article" date="2021" name="PeerJ">
        <title>Extensive microbial diversity within the chicken gut microbiome revealed by metagenomics and culture.</title>
        <authorList>
            <person name="Gilroy R."/>
            <person name="Ravi A."/>
            <person name="Getino M."/>
            <person name="Pursley I."/>
            <person name="Horton D.L."/>
            <person name="Alikhan N.F."/>
            <person name="Baker D."/>
            <person name="Gharbi K."/>
            <person name="Hall N."/>
            <person name="Watson M."/>
            <person name="Adriaenssens E.M."/>
            <person name="Foster-Nyarko E."/>
            <person name="Jarju S."/>
            <person name="Secka A."/>
            <person name="Antonio M."/>
            <person name="Oren A."/>
            <person name="Chaudhuri R.R."/>
            <person name="La Ragione R."/>
            <person name="Hildebrand F."/>
            <person name="Pallen M.J."/>
        </authorList>
    </citation>
    <scope>NUCLEOTIDE SEQUENCE</scope>
    <source>
        <strain evidence="3">USAMLcec2-132</strain>
    </source>
</reference>
<evidence type="ECO:0000259" key="2">
    <source>
        <dbReference type="Pfam" id="PF14501"/>
    </source>
</evidence>
<evidence type="ECO:0000256" key="1">
    <source>
        <dbReference type="SAM" id="Phobius"/>
    </source>
</evidence>
<dbReference type="PANTHER" id="PTHR40448:SF1">
    <property type="entry name" value="TWO-COMPONENT SENSOR HISTIDINE KINASE"/>
    <property type="match status" value="1"/>
</dbReference>
<feature type="transmembrane region" description="Helical" evidence="1">
    <location>
        <begin position="87"/>
        <end position="108"/>
    </location>
</feature>
<sequence>MYEVGKGILNGVLLLATIWIVNKYLNCLFVKKKWSFFSALVWIYFVIFQAIVEFRDKYGNIWITVTVLVVTYLIAMLCFEKAGLKKFIYITFLYVAWSAVEVIVIGIFENIQISARMKYDFGEVMSKIIMVFLIQIVALVVEKDSKNNIPLKYNIFLLFIPLGSMFILANEFFFSAQKENVIFSLLLYSVVLLINIQVFEVYLKLIRFFDAENEKVVFEQQFIQMSNRINEQNKIVDDFYEKQHNIANELIIVREYIESNDNRNAKKTLENILKFKEEGVLISKCGNRIVDAIINFKYATIKNLGISFSLKITIPEEMSVDECDMGIILGNAIDNAIEATEMCVNLEKKITILMGVKKGTLIIIIKNPYENELKKSKSGDFLSTKHNSKGHGFGLGAIKKVADKYSGDVLIETQNNIFGITILLDLEELCQ</sequence>
<feature type="transmembrane region" description="Helical" evidence="1">
    <location>
        <begin position="58"/>
        <end position="75"/>
    </location>
</feature>
<organism evidence="3 4">
    <name type="scientific">Candidatus Eisenbergiella merdavium</name>
    <dbReference type="NCBI Taxonomy" id="2838551"/>
    <lineage>
        <taxon>Bacteria</taxon>
        <taxon>Bacillati</taxon>
        <taxon>Bacillota</taxon>
        <taxon>Clostridia</taxon>
        <taxon>Lachnospirales</taxon>
        <taxon>Lachnospiraceae</taxon>
        <taxon>Eisenbergiella</taxon>
    </lineage>
</organism>
<dbReference type="AlphaFoldDB" id="A0A9D2ND32"/>
<gene>
    <name evidence="3" type="ORF">H9761_06000</name>
</gene>
<dbReference type="Gene3D" id="3.30.565.10">
    <property type="entry name" value="Histidine kinase-like ATPase, C-terminal domain"/>
    <property type="match status" value="1"/>
</dbReference>
<dbReference type="GO" id="GO:0042802">
    <property type="term" value="F:identical protein binding"/>
    <property type="evidence" value="ECO:0007669"/>
    <property type="project" value="TreeGrafter"/>
</dbReference>
<evidence type="ECO:0000313" key="4">
    <source>
        <dbReference type="Proteomes" id="UP000823891"/>
    </source>
</evidence>
<keyword evidence="1" id="KW-0812">Transmembrane</keyword>
<evidence type="ECO:0000313" key="3">
    <source>
        <dbReference type="EMBL" id="HJC23242.1"/>
    </source>
</evidence>
<feature type="domain" description="Sensor histidine kinase NatK-like C-terminal" evidence="2">
    <location>
        <begin position="323"/>
        <end position="424"/>
    </location>
</feature>
<dbReference type="SUPFAM" id="SSF55874">
    <property type="entry name" value="ATPase domain of HSP90 chaperone/DNA topoisomerase II/histidine kinase"/>
    <property type="match status" value="1"/>
</dbReference>
<feature type="transmembrane region" description="Helical" evidence="1">
    <location>
        <begin position="6"/>
        <end position="22"/>
    </location>
</feature>
<dbReference type="Proteomes" id="UP000823891">
    <property type="component" value="Unassembled WGS sequence"/>
</dbReference>
<keyword evidence="1" id="KW-0472">Membrane</keyword>
<feature type="transmembrane region" description="Helical" evidence="1">
    <location>
        <begin position="153"/>
        <end position="175"/>
    </location>
</feature>
<dbReference type="InterPro" id="IPR032834">
    <property type="entry name" value="NatK-like_C"/>
</dbReference>
<feature type="transmembrane region" description="Helical" evidence="1">
    <location>
        <begin position="34"/>
        <end position="52"/>
    </location>
</feature>
<dbReference type="PANTHER" id="PTHR40448">
    <property type="entry name" value="TWO-COMPONENT SENSOR HISTIDINE KINASE"/>
    <property type="match status" value="1"/>
</dbReference>
<feature type="transmembrane region" description="Helical" evidence="1">
    <location>
        <begin position="181"/>
        <end position="203"/>
    </location>
</feature>